<feature type="region of interest" description="Disordered" evidence="7">
    <location>
        <begin position="189"/>
        <end position="209"/>
    </location>
</feature>
<keyword evidence="2" id="KW-0479">Metal-binding</keyword>
<feature type="region of interest" description="Disordered" evidence="7">
    <location>
        <begin position="1"/>
        <end position="33"/>
    </location>
</feature>
<evidence type="ECO:0000256" key="6">
    <source>
        <dbReference type="PROSITE-ProRule" id="PRU00042"/>
    </source>
</evidence>
<dbReference type="InterPro" id="IPR044246">
    <property type="entry name" value="ZFP3-like"/>
</dbReference>
<evidence type="ECO:0000256" key="5">
    <source>
        <dbReference type="ARBA" id="ARBA00023242"/>
    </source>
</evidence>
<protein>
    <recommendedName>
        <fullName evidence="8">C2H2-type domain-containing protein</fullName>
    </recommendedName>
</protein>
<dbReference type="PANTHER" id="PTHR47287:SF9">
    <property type="entry name" value="ZINC FINGER PROTEIN 4-LIKE"/>
    <property type="match status" value="1"/>
</dbReference>
<comment type="caution">
    <text evidence="9">The sequence shown here is derived from an EMBL/GenBank/DDBJ whole genome shotgun (WGS) entry which is preliminary data.</text>
</comment>
<keyword evidence="10" id="KW-1185">Reference proteome</keyword>
<dbReference type="AlphaFoldDB" id="A0ABD3D498"/>
<evidence type="ECO:0000256" key="3">
    <source>
        <dbReference type="ARBA" id="ARBA00022771"/>
    </source>
</evidence>
<evidence type="ECO:0000313" key="10">
    <source>
        <dbReference type="Proteomes" id="UP001632038"/>
    </source>
</evidence>
<keyword evidence="3 6" id="KW-0863">Zinc-finger</keyword>
<name>A0ABD3D498_9LAMI</name>
<proteinExistence type="predicted"/>
<dbReference type="EMBL" id="JAVIJP010000026">
    <property type="protein sequence ID" value="KAL3637100.1"/>
    <property type="molecule type" value="Genomic_DNA"/>
</dbReference>
<evidence type="ECO:0000256" key="2">
    <source>
        <dbReference type="ARBA" id="ARBA00022723"/>
    </source>
</evidence>
<evidence type="ECO:0000259" key="8">
    <source>
        <dbReference type="PROSITE" id="PS50157"/>
    </source>
</evidence>
<dbReference type="Proteomes" id="UP001632038">
    <property type="component" value="Unassembled WGS sequence"/>
</dbReference>
<dbReference type="GO" id="GO:0005634">
    <property type="term" value="C:nucleus"/>
    <property type="evidence" value="ECO:0007669"/>
    <property type="project" value="UniProtKB-SubCell"/>
</dbReference>
<feature type="compositionally biased region" description="Polar residues" evidence="7">
    <location>
        <begin position="8"/>
        <end position="28"/>
    </location>
</feature>
<keyword evidence="4" id="KW-0862">Zinc</keyword>
<dbReference type="InterPro" id="IPR036236">
    <property type="entry name" value="Znf_C2H2_sf"/>
</dbReference>
<dbReference type="PANTHER" id="PTHR47287">
    <property type="entry name" value="C2H2 AND C2HC ZINC FINGERS SUPERFAMILY PROTEIN"/>
    <property type="match status" value="1"/>
</dbReference>
<dbReference type="Gene3D" id="3.30.160.60">
    <property type="entry name" value="Classic Zinc Finger"/>
    <property type="match status" value="1"/>
</dbReference>
<evidence type="ECO:0000256" key="7">
    <source>
        <dbReference type="SAM" id="MobiDB-lite"/>
    </source>
</evidence>
<evidence type="ECO:0000256" key="4">
    <source>
        <dbReference type="ARBA" id="ARBA00022833"/>
    </source>
</evidence>
<dbReference type="InterPro" id="IPR013087">
    <property type="entry name" value="Znf_C2H2_type"/>
</dbReference>
<evidence type="ECO:0000256" key="1">
    <source>
        <dbReference type="ARBA" id="ARBA00004123"/>
    </source>
</evidence>
<dbReference type="SUPFAM" id="SSF57667">
    <property type="entry name" value="beta-beta-alpha zinc fingers"/>
    <property type="match status" value="1"/>
</dbReference>
<comment type="subcellular location">
    <subcellularLocation>
        <location evidence="1">Nucleus</location>
    </subcellularLocation>
</comment>
<feature type="domain" description="C2H2-type" evidence="8">
    <location>
        <begin position="36"/>
        <end position="63"/>
    </location>
</feature>
<dbReference type="GO" id="GO:0008270">
    <property type="term" value="F:zinc ion binding"/>
    <property type="evidence" value="ECO:0007669"/>
    <property type="project" value="UniProtKB-KW"/>
</dbReference>
<organism evidence="9 10">
    <name type="scientific">Castilleja foliolosa</name>
    <dbReference type="NCBI Taxonomy" id="1961234"/>
    <lineage>
        <taxon>Eukaryota</taxon>
        <taxon>Viridiplantae</taxon>
        <taxon>Streptophyta</taxon>
        <taxon>Embryophyta</taxon>
        <taxon>Tracheophyta</taxon>
        <taxon>Spermatophyta</taxon>
        <taxon>Magnoliopsida</taxon>
        <taxon>eudicotyledons</taxon>
        <taxon>Gunneridae</taxon>
        <taxon>Pentapetalae</taxon>
        <taxon>asterids</taxon>
        <taxon>lamiids</taxon>
        <taxon>Lamiales</taxon>
        <taxon>Orobanchaceae</taxon>
        <taxon>Pedicularideae</taxon>
        <taxon>Castillejinae</taxon>
        <taxon>Castilleja</taxon>
    </lineage>
</organism>
<accession>A0ABD3D498</accession>
<evidence type="ECO:0000313" key="9">
    <source>
        <dbReference type="EMBL" id="KAL3637100.1"/>
    </source>
</evidence>
<reference evidence="10" key="1">
    <citation type="journal article" date="2024" name="IScience">
        <title>Strigolactones Initiate the Formation of Haustorium-like Structures in Castilleja.</title>
        <authorList>
            <person name="Buerger M."/>
            <person name="Peterson D."/>
            <person name="Chory J."/>
        </authorList>
    </citation>
    <scope>NUCLEOTIDE SEQUENCE [LARGE SCALE GENOMIC DNA]</scope>
</reference>
<gene>
    <name evidence="9" type="ORF">CASFOL_019399</name>
</gene>
<dbReference type="PROSITE" id="PS00028">
    <property type="entry name" value="ZINC_FINGER_C2H2_1"/>
    <property type="match status" value="1"/>
</dbReference>
<keyword evidence="5" id="KW-0539">Nucleus</keyword>
<sequence>MDHPPSPNQISISDSSKNIEDQSGQSHPNGEEDQEYECKYCTKKFLNKQALGGHQNAHKAERALEKATRNVQAFNSGFYGNGTVNVGPGPYLGSYHRTHGSIFNNLPYNAHQQNGIRMGYNPRPARPLADIPYARTQTLLPRQAGQNTDQNVRFTNSGSSIASSSFIPVYPDLSIFSAQRDRNRVGINVSRNDHQQEEDESGLDLSLKL</sequence>
<dbReference type="PROSITE" id="PS50157">
    <property type="entry name" value="ZINC_FINGER_C2H2_2"/>
    <property type="match status" value="1"/>
</dbReference>